<dbReference type="PANTHER" id="PTHR17695">
    <property type="entry name" value="SMALL SUBUNIT PROCESSOME COMPONENT 20 HOMOLOG"/>
    <property type="match status" value="1"/>
</dbReference>
<proteinExistence type="predicted"/>
<dbReference type="EMBL" id="CATNWA010014393">
    <property type="protein sequence ID" value="CAI9571316.1"/>
    <property type="molecule type" value="Genomic_DNA"/>
</dbReference>
<evidence type="ECO:0000313" key="2">
    <source>
        <dbReference type="Proteomes" id="UP001162483"/>
    </source>
</evidence>
<name>A0ABN9DFD0_9NEOB</name>
<comment type="caution">
    <text evidence="1">The sequence shown here is derived from an EMBL/GenBank/DDBJ whole genome shotgun (WGS) entry which is preliminary data.</text>
</comment>
<evidence type="ECO:0000313" key="1">
    <source>
        <dbReference type="EMBL" id="CAI9571316.1"/>
    </source>
</evidence>
<dbReference type="InterPro" id="IPR052575">
    <property type="entry name" value="SSU_processome_comp_20"/>
</dbReference>
<reference evidence="1" key="1">
    <citation type="submission" date="2023-05" db="EMBL/GenBank/DDBJ databases">
        <authorList>
            <person name="Stuckert A."/>
        </authorList>
    </citation>
    <scope>NUCLEOTIDE SEQUENCE</scope>
</reference>
<feature type="non-terminal residue" evidence="1">
    <location>
        <position position="151"/>
    </location>
</feature>
<accession>A0ABN9DFD0</accession>
<sequence>MSLCDNASLCLTSIMKLLATVKHTEAEYREIIQRTLLESMKSGLRSKMESVQQDYTTLLSNLIRTFPDHPEFSDLVQLKDYNDPEMDFFENMKHIQIHRRARALRKLAKHITEGNMVLSSKSLQNYIMPYATSTIFDEKMLKHENMVNASV</sequence>
<dbReference type="Proteomes" id="UP001162483">
    <property type="component" value="Unassembled WGS sequence"/>
</dbReference>
<dbReference type="PANTHER" id="PTHR17695:SF11">
    <property type="entry name" value="SMALL SUBUNIT PROCESSOME COMPONENT 20 HOMOLOG"/>
    <property type="match status" value="1"/>
</dbReference>
<gene>
    <name evidence="1" type="ORF">SPARVUS_LOCUS7227972</name>
</gene>
<keyword evidence="2" id="KW-1185">Reference proteome</keyword>
<protein>
    <submittedName>
        <fullName evidence="1">Uncharacterized protein</fullName>
    </submittedName>
</protein>
<organism evidence="1 2">
    <name type="scientific">Staurois parvus</name>
    <dbReference type="NCBI Taxonomy" id="386267"/>
    <lineage>
        <taxon>Eukaryota</taxon>
        <taxon>Metazoa</taxon>
        <taxon>Chordata</taxon>
        <taxon>Craniata</taxon>
        <taxon>Vertebrata</taxon>
        <taxon>Euteleostomi</taxon>
        <taxon>Amphibia</taxon>
        <taxon>Batrachia</taxon>
        <taxon>Anura</taxon>
        <taxon>Neobatrachia</taxon>
        <taxon>Ranoidea</taxon>
        <taxon>Ranidae</taxon>
        <taxon>Staurois</taxon>
    </lineage>
</organism>